<dbReference type="Gene3D" id="3.30.429.10">
    <property type="entry name" value="Macrophage Migration Inhibitory Factor"/>
    <property type="match status" value="1"/>
</dbReference>
<dbReference type="SUPFAM" id="SSF55331">
    <property type="entry name" value="Tautomerase/MIF"/>
    <property type="match status" value="1"/>
</dbReference>
<accession>A0A7G9W8T0</accession>
<protein>
    <submittedName>
        <fullName evidence="1">DUF1904 domain-containing protein</fullName>
    </submittedName>
</protein>
<dbReference type="RefSeq" id="WP_213165456.1">
    <property type="nucleotide sequence ID" value="NZ_CP058559.1"/>
</dbReference>
<reference evidence="1 2" key="1">
    <citation type="submission" date="2020-07" db="EMBL/GenBank/DDBJ databases">
        <title>Alkalicella. sp. LB2 genome.</title>
        <authorList>
            <person name="Postec A."/>
            <person name="Quemeneur M."/>
        </authorList>
    </citation>
    <scope>NUCLEOTIDE SEQUENCE [LARGE SCALE GENOMIC DNA]</scope>
    <source>
        <strain evidence="1 2">LB2</strain>
    </source>
</reference>
<evidence type="ECO:0000313" key="2">
    <source>
        <dbReference type="Proteomes" id="UP000516160"/>
    </source>
</evidence>
<dbReference type="KEGG" id="acae:HYG86_10125"/>
<dbReference type="Pfam" id="PF08921">
    <property type="entry name" value="DUF1904"/>
    <property type="match status" value="1"/>
</dbReference>
<dbReference type="AlphaFoldDB" id="A0A7G9W8T0"/>
<proteinExistence type="predicted"/>
<dbReference type="Proteomes" id="UP000516160">
    <property type="component" value="Chromosome"/>
</dbReference>
<dbReference type="InterPro" id="IPR014347">
    <property type="entry name" value="Tautomerase/MIF_sf"/>
</dbReference>
<dbReference type="InterPro" id="IPR015017">
    <property type="entry name" value="DUF1904"/>
</dbReference>
<evidence type="ECO:0000313" key="1">
    <source>
        <dbReference type="EMBL" id="QNO15092.1"/>
    </source>
</evidence>
<name>A0A7G9W8T0_ALKCA</name>
<dbReference type="EMBL" id="CP058559">
    <property type="protein sequence ID" value="QNO15092.1"/>
    <property type="molecule type" value="Genomic_DNA"/>
</dbReference>
<organism evidence="1 2">
    <name type="scientific">Alkalicella caledoniensis</name>
    <dbReference type="NCBI Taxonomy" id="2731377"/>
    <lineage>
        <taxon>Bacteria</taxon>
        <taxon>Bacillati</taxon>
        <taxon>Bacillota</taxon>
        <taxon>Clostridia</taxon>
        <taxon>Eubacteriales</taxon>
        <taxon>Proteinivoracaceae</taxon>
        <taxon>Alkalicella</taxon>
    </lineage>
</organism>
<keyword evidence="2" id="KW-1185">Reference proteome</keyword>
<gene>
    <name evidence="1" type="ORF">HYG86_10125</name>
</gene>
<sequence length="108" mass="12636">MPQLRFHGVKKEQIKKFSKDLVDELATLIGCPRDHFVLEAIGSNYIFDGEEIEGYPFIEFAWFDRGLEVQDSAAQIVTKHIKSVGYHEVEVAFMVYETRKYYENGQHY</sequence>